<proteinExistence type="predicted"/>
<evidence type="ECO:0000256" key="1">
    <source>
        <dbReference type="ARBA" id="ARBA00004651"/>
    </source>
</evidence>
<dbReference type="CDD" id="cd07731">
    <property type="entry name" value="ComA-like_MBL-fold"/>
    <property type="match status" value="1"/>
</dbReference>
<dbReference type="Gene3D" id="3.60.15.10">
    <property type="entry name" value="Ribonuclease Z/Hydroxyacylglutathione hydrolase-like"/>
    <property type="match status" value="1"/>
</dbReference>
<dbReference type="EMBL" id="VZRA01000003">
    <property type="protein sequence ID" value="KAB0669701.1"/>
    <property type="molecule type" value="Genomic_DNA"/>
</dbReference>
<dbReference type="NCBIfam" id="TIGR00361">
    <property type="entry name" value="ComEC_Rec2"/>
    <property type="match status" value="1"/>
</dbReference>
<evidence type="ECO:0000256" key="2">
    <source>
        <dbReference type="ARBA" id="ARBA00022475"/>
    </source>
</evidence>
<organism evidence="8 9">
    <name type="scientific">Oryzomonas sagensis</name>
    <dbReference type="NCBI Taxonomy" id="2603857"/>
    <lineage>
        <taxon>Bacteria</taxon>
        <taxon>Pseudomonadati</taxon>
        <taxon>Thermodesulfobacteriota</taxon>
        <taxon>Desulfuromonadia</taxon>
        <taxon>Geobacterales</taxon>
        <taxon>Geobacteraceae</taxon>
        <taxon>Oryzomonas</taxon>
    </lineage>
</organism>
<dbReference type="InterPro" id="IPR004797">
    <property type="entry name" value="Competence_ComEC/Rec2"/>
</dbReference>
<feature type="transmembrane region" description="Helical" evidence="6">
    <location>
        <begin position="491"/>
        <end position="513"/>
    </location>
</feature>
<feature type="transmembrane region" description="Helical" evidence="6">
    <location>
        <begin position="20"/>
        <end position="53"/>
    </location>
</feature>
<feature type="transmembrane region" description="Helical" evidence="6">
    <location>
        <begin position="299"/>
        <end position="317"/>
    </location>
</feature>
<feature type="domain" description="Metallo-beta-lactamase" evidence="7">
    <location>
        <begin position="555"/>
        <end position="765"/>
    </location>
</feature>
<comment type="caution">
    <text evidence="8">The sequence shown here is derived from an EMBL/GenBank/DDBJ whole genome shotgun (WGS) entry which is preliminary data.</text>
</comment>
<name>A0ABQ6TMK5_9BACT</name>
<dbReference type="InterPro" id="IPR025405">
    <property type="entry name" value="DUF4131"/>
</dbReference>
<dbReference type="Proteomes" id="UP000798046">
    <property type="component" value="Unassembled WGS sequence"/>
</dbReference>
<dbReference type="Pfam" id="PF00753">
    <property type="entry name" value="Lactamase_B"/>
    <property type="match status" value="1"/>
</dbReference>
<gene>
    <name evidence="8" type="ORF">F6V30_12950</name>
</gene>
<accession>A0ABQ6TMK5</accession>
<feature type="transmembrane region" description="Helical" evidence="6">
    <location>
        <begin position="264"/>
        <end position="287"/>
    </location>
</feature>
<dbReference type="PANTHER" id="PTHR30619:SF1">
    <property type="entry name" value="RECOMBINATION PROTEIN 2"/>
    <property type="match status" value="1"/>
</dbReference>
<keyword evidence="4 6" id="KW-1133">Transmembrane helix</keyword>
<dbReference type="InterPro" id="IPR035681">
    <property type="entry name" value="ComA-like_MBL"/>
</dbReference>
<feature type="transmembrane region" description="Helical" evidence="6">
    <location>
        <begin position="403"/>
        <end position="424"/>
    </location>
</feature>
<reference evidence="8 9" key="1">
    <citation type="journal article" date="2020" name="Microorganisms">
        <title>Description of Three Novel Members in the Family Geobacteraceae, Oryzomonas japonicum gen. nov., sp. nov., Oryzomonas sagensis sp. nov., and Oryzomonas ruber sp. nov.</title>
        <authorList>
            <person name="Xu Z."/>
            <person name="Masuda Y."/>
            <person name="Hayakawa C."/>
            <person name="Ushijima N."/>
            <person name="Kawano K."/>
            <person name="Shiratori Y."/>
            <person name="Senoo K."/>
            <person name="Itoh H."/>
        </authorList>
    </citation>
    <scope>NUCLEOTIDE SEQUENCE [LARGE SCALE GENOMIC DNA]</scope>
    <source>
        <strain evidence="8 9">Red100</strain>
    </source>
</reference>
<dbReference type="SUPFAM" id="SSF56281">
    <property type="entry name" value="Metallo-hydrolase/oxidoreductase"/>
    <property type="match status" value="1"/>
</dbReference>
<evidence type="ECO:0000256" key="4">
    <source>
        <dbReference type="ARBA" id="ARBA00022989"/>
    </source>
</evidence>
<dbReference type="SMART" id="SM00849">
    <property type="entry name" value="Lactamase_B"/>
    <property type="match status" value="1"/>
</dbReference>
<keyword evidence="5 6" id="KW-0472">Membrane</keyword>
<keyword evidence="3 6" id="KW-0812">Transmembrane</keyword>
<feature type="transmembrane region" description="Helical" evidence="6">
    <location>
        <begin position="372"/>
        <end position="391"/>
    </location>
</feature>
<keyword evidence="9" id="KW-1185">Reference proteome</keyword>
<comment type="subcellular location">
    <subcellularLocation>
        <location evidence="1">Cell membrane</location>
        <topology evidence="1">Multi-pass membrane protein</topology>
    </subcellularLocation>
</comment>
<evidence type="ECO:0000259" key="7">
    <source>
        <dbReference type="SMART" id="SM00849"/>
    </source>
</evidence>
<sequence length="814" mass="88268">MLPPTYCPPSMLRRHPLLIPFWAMAAGLCLADSRAMAVPFSLLAAVFCCLLLSCLIKTPIVYLLCTTAFFFALGLHALGPYTTPAVPASDIRNFAARTPAIVEGVIDSRPTATSRGSSFVLRAEGVCREGGTTVPACGRLMVSLDGGDVTLARGDRVRCAARIALPHRLGLPGEFDYARYLAYREVAATGRVATPDGIILIRAAAEDSLLRRMDLIARRLGDFIRIAVPDRERSSVLIALLIGDQKGIPDDLNDAYTRAGVNHILSISGFHVGIVAWFMVTAVLSLAARSECLALRFDLRRMALLIALPVMLAYLFLSGAAPATSRSVIMLAAFVLALHAERETDPLNALLLAAFLLVVLTPPCLFDLSFQLSFLALWGIVIAVPPVMERLGGVTRGWQRNLLQFVAVSCAASCATMVPVLFYFDQASLNGIVSNFLIVPILGYGAVLTGSSALPFVYLFPPAARVLMWCAAQLTALSNWLVALFARLPLFSFHGITRLDMACFICFMVLVTFLHRSRRAFALCALPPLVAVVAHLNTPAAADGRLHITMFSVGQGESLLVRSPNGETMLVDGGGYLYDNGRDFGRQTLGPALWKLGVRRIDRLVLTHSHPDHMGGMPFIVRTFPVREFWEPVQGGVGAQYEQLQAVLAERGVPSRRLAAGDTFVFGDGIELTVLSPPRGALTRRPSDDEMGMNDESLVFRLRFRSFSMLFTGDAGFPAEERMLADKGNFASTVLKAGHHGSRYSTSEMLLDKVSPSVALISAGRGNSFGLPARQTLDRLGRRGIHAWRTDRDGTIELTSDGDGWSVKAPYGTE</sequence>
<evidence type="ECO:0000313" key="9">
    <source>
        <dbReference type="Proteomes" id="UP000798046"/>
    </source>
</evidence>
<evidence type="ECO:0000313" key="8">
    <source>
        <dbReference type="EMBL" id="KAB0669701.1"/>
    </source>
</evidence>
<dbReference type="InterPro" id="IPR001279">
    <property type="entry name" value="Metallo-B-lactamas"/>
</dbReference>
<dbReference type="InterPro" id="IPR004477">
    <property type="entry name" value="ComEC_N"/>
</dbReference>
<evidence type="ECO:0000256" key="3">
    <source>
        <dbReference type="ARBA" id="ARBA00022692"/>
    </source>
</evidence>
<keyword evidence="2" id="KW-1003">Cell membrane</keyword>
<feature type="transmembrane region" description="Helical" evidence="6">
    <location>
        <begin position="520"/>
        <end position="538"/>
    </location>
</feature>
<feature type="transmembrane region" description="Helical" evidence="6">
    <location>
        <begin position="60"/>
        <end position="79"/>
    </location>
</feature>
<dbReference type="NCBIfam" id="TIGR00360">
    <property type="entry name" value="ComEC_N-term"/>
    <property type="match status" value="1"/>
</dbReference>
<evidence type="ECO:0000256" key="6">
    <source>
        <dbReference type="SAM" id="Phobius"/>
    </source>
</evidence>
<dbReference type="Pfam" id="PF03772">
    <property type="entry name" value="Competence"/>
    <property type="match status" value="1"/>
</dbReference>
<dbReference type="PANTHER" id="PTHR30619">
    <property type="entry name" value="DNA INTERNALIZATION/COMPETENCE PROTEIN COMEC/REC2"/>
    <property type="match status" value="1"/>
</dbReference>
<dbReference type="InterPro" id="IPR036866">
    <property type="entry name" value="RibonucZ/Hydroxyglut_hydro"/>
</dbReference>
<feature type="transmembrane region" description="Helical" evidence="6">
    <location>
        <begin position="466"/>
        <end position="485"/>
    </location>
</feature>
<evidence type="ECO:0000256" key="5">
    <source>
        <dbReference type="ARBA" id="ARBA00023136"/>
    </source>
</evidence>
<dbReference type="Pfam" id="PF13567">
    <property type="entry name" value="DUF4131"/>
    <property type="match status" value="1"/>
</dbReference>
<protein>
    <submittedName>
        <fullName evidence="8">DNA internalization-related competence protein ComEC/Rec2</fullName>
    </submittedName>
</protein>
<dbReference type="InterPro" id="IPR052159">
    <property type="entry name" value="Competence_DNA_uptake"/>
</dbReference>
<feature type="transmembrane region" description="Helical" evidence="6">
    <location>
        <begin position="436"/>
        <end position="459"/>
    </location>
</feature>